<gene>
    <name evidence="1" type="ORF">F0L68_31900</name>
</gene>
<evidence type="ECO:0000313" key="1">
    <source>
        <dbReference type="EMBL" id="KAA2253879.1"/>
    </source>
</evidence>
<dbReference type="Proteomes" id="UP000323454">
    <property type="component" value="Unassembled WGS sequence"/>
</dbReference>
<dbReference type="SUPFAM" id="SSF102462">
    <property type="entry name" value="Peptidyl-tRNA hydrolase II"/>
    <property type="match status" value="1"/>
</dbReference>
<reference evidence="1 2" key="2">
    <citation type="submission" date="2019-09" db="EMBL/GenBank/DDBJ databases">
        <authorList>
            <person name="Jin C."/>
        </authorList>
    </citation>
    <scope>NUCLEOTIDE SEQUENCE [LARGE SCALE GENOMIC DNA]</scope>
    <source>
        <strain evidence="1 2">AN110305</strain>
    </source>
</reference>
<sequence>MSAHTKLAIAVRADLAPWQQLNVTAFLASGLALGGPEVTGEAYQDASGTKYLPMFRLPVVVYEADAAALAAMRDRAVTRELATAVYTEELFGTGNDEDNRAAVLAVAVQDLRLVGVAVHGPRNAVDKACKGLVLHP</sequence>
<dbReference type="InterPro" id="IPR023476">
    <property type="entry name" value="Pep_tRNA_hydro_II_dom_sf"/>
</dbReference>
<dbReference type="RefSeq" id="WP_149853573.1">
    <property type="nucleotide sequence ID" value="NZ_VUOB01000064.1"/>
</dbReference>
<reference evidence="1 2" key="1">
    <citation type="submission" date="2019-09" db="EMBL/GenBank/DDBJ databases">
        <title>Goodfellowia gen. nov., a new genus of the Pseudonocardineae related to Actinoalloteichus, containing Goodfellowia coeruleoviolacea gen. nov., comb. nov. gen. nov., comb. nov.</title>
        <authorList>
            <person name="Labeda D."/>
        </authorList>
    </citation>
    <scope>NUCLEOTIDE SEQUENCE [LARGE SCALE GENOMIC DNA]</scope>
    <source>
        <strain evidence="1 2">AN110305</strain>
    </source>
</reference>
<dbReference type="OrthoDB" id="1684239at2"/>
<evidence type="ECO:0000313" key="2">
    <source>
        <dbReference type="Proteomes" id="UP000323454"/>
    </source>
</evidence>
<proteinExistence type="predicted"/>
<dbReference type="InterPro" id="IPR018988">
    <property type="entry name" value="DUF2000"/>
</dbReference>
<name>A0A5B2WTX0_9PSEU</name>
<keyword evidence="2" id="KW-1185">Reference proteome</keyword>
<dbReference type="AlphaFoldDB" id="A0A5B2WTX0"/>
<dbReference type="Gene3D" id="3.40.1490.10">
    <property type="entry name" value="Bit1"/>
    <property type="match status" value="1"/>
</dbReference>
<dbReference type="EMBL" id="VUOB01000064">
    <property type="protein sequence ID" value="KAA2253879.1"/>
    <property type="molecule type" value="Genomic_DNA"/>
</dbReference>
<protein>
    <submittedName>
        <fullName evidence="1">DUF2000 domain-containing protein</fullName>
    </submittedName>
</protein>
<dbReference type="Pfam" id="PF09391">
    <property type="entry name" value="DUF2000"/>
    <property type="match status" value="1"/>
</dbReference>
<accession>A0A5B2WTX0</accession>
<comment type="caution">
    <text evidence="1">The sequence shown here is derived from an EMBL/GenBank/DDBJ whole genome shotgun (WGS) entry which is preliminary data.</text>
</comment>
<organism evidence="1 2">
    <name type="scientific">Solihabitans fulvus</name>
    <dbReference type="NCBI Taxonomy" id="1892852"/>
    <lineage>
        <taxon>Bacteria</taxon>
        <taxon>Bacillati</taxon>
        <taxon>Actinomycetota</taxon>
        <taxon>Actinomycetes</taxon>
        <taxon>Pseudonocardiales</taxon>
        <taxon>Pseudonocardiaceae</taxon>
        <taxon>Solihabitans</taxon>
    </lineage>
</organism>